<sequence length="157" mass="17036">MAMKVGQCWKIGHFYQAIFVTDARRLDILFSIPPKNGDPNCDIKGVKLPTRIPMPMLAATPNAFNALPSCSLSILKMDEYGIGSKIGDMVKSPGKLSVSSLPRDDSVPMRNAPHFVPGPIPVVLVPVPAPPSKFYKLYTQSCQSPCCSHSYMVATNA</sequence>
<protein>
    <submittedName>
        <fullName evidence="1">Uncharacterized protein</fullName>
    </submittedName>
</protein>
<dbReference type="EMBL" id="JACGCM010001662">
    <property type="protein sequence ID" value="KAF6151725.1"/>
    <property type="molecule type" value="Genomic_DNA"/>
</dbReference>
<keyword evidence="2" id="KW-1185">Reference proteome</keyword>
<evidence type="ECO:0000313" key="2">
    <source>
        <dbReference type="Proteomes" id="UP000541444"/>
    </source>
</evidence>
<evidence type="ECO:0000313" key="1">
    <source>
        <dbReference type="EMBL" id="KAF6151725.1"/>
    </source>
</evidence>
<comment type="caution">
    <text evidence="1">The sequence shown here is derived from an EMBL/GenBank/DDBJ whole genome shotgun (WGS) entry which is preliminary data.</text>
</comment>
<accession>A0A7J7MA08</accession>
<dbReference type="AlphaFoldDB" id="A0A7J7MA08"/>
<name>A0A7J7MA08_9MAGN</name>
<organism evidence="1 2">
    <name type="scientific">Kingdonia uniflora</name>
    <dbReference type="NCBI Taxonomy" id="39325"/>
    <lineage>
        <taxon>Eukaryota</taxon>
        <taxon>Viridiplantae</taxon>
        <taxon>Streptophyta</taxon>
        <taxon>Embryophyta</taxon>
        <taxon>Tracheophyta</taxon>
        <taxon>Spermatophyta</taxon>
        <taxon>Magnoliopsida</taxon>
        <taxon>Ranunculales</taxon>
        <taxon>Circaeasteraceae</taxon>
        <taxon>Kingdonia</taxon>
    </lineage>
</organism>
<proteinExistence type="predicted"/>
<reference evidence="1 2" key="1">
    <citation type="journal article" date="2020" name="IScience">
        <title>Genome Sequencing of the Endangered Kingdonia uniflora (Circaeasteraceae, Ranunculales) Reveals Potential Mechanisms of Evolutionary Specialization.</title>
        <authorList>
            <person name="Sun Y."/>
            <person name="Deng T."/>
            <person name="Zhang A."/>
            <person name="Moore M.J."/>
            <person name="Landis J.B."/>
            <person name="Lin N."/>
            <person name="Zhang H."/>
            <person name="Zhang X."/>
            <person name="Huang J."/>
            <person name="Zhang X."/>
            <person name="Sun H."/>
            <person name="Wang H."/>
        </authorList>
    </citation>
    <scope>NUCLEOTIDE SEQUENCE [LARGE SCALE GENOMIC DNA]</scope>
    <source>
        <strain evidence="1">TB1705</strain>
        <tissue evidence="1">Leaf</tissue>
    </source>
</reference>
<dbReference type="Proteomes" id="UP000541444">
    <property type="component" value="Unassembled WGS sequence"/>
</dbReference>
<gene>
    <name evidence="1" type="ORF">GIB67_002008</name>
</gene>